<comment type="caution">
    <text evidence="1">The sequence shown here is derived from an EMBL/GenBank/DDBJ whole genome shotgun (WGS) entry which is preliminary data.</text>
</comment>
<dbReference type="Proteomes" id="UP000319449">
    <property type="component" value="Unassembled WGS sequence"/>
</dbReference>
<accession>A0A562VK85</accession>
<keyword evidence="2" id="KW-1185">Reference proteome</keyword>
<evidence type="ECO:0000313" key="2">
    <source>
        <dbReference type="Proteomes" id="UP000319449"/>
    </source>
</evidence>
<evidence type="ECO:0000313" key="1">
    <source>
        <dbReference type="EMBL" id="TWJ18265.1"/>
    </source>
</evidence>
<sequence length="60" mass="6701">MRLITLFSARFRVVTSCSVPSSRGMGKHNDRFIIVLDIDKVFDEETMGGMLELLPEAVNG</sequence>
<reference evidence="1 2" key="1">
    <citation type="submission" date="2019-07" db="EMBL/GenBank/DDBJ databases">
        <title>Genomic Encyclopedia of Archaeal and Bacterial Type Strains, Phase II (KMG-II): from individual species to whole genera.</title>
        <authorList>
            <person name="Goeker M."/>
        </authorList>
    </citation>
    <scope>NUCLEOTIDE SEQUENCE [LARGE SCALE GENOMIC DNA]</scope>
    <source>
        <strain evidence="1 2">ATCC BAA-1139</strain>
    </source>
</reference>
<proteinExistence type="predicted"/>
<name>A0A562VK85_9BACT</name>
<gene>
    <name evidence="1" type="ORF">JN12_02668</name>
</gene>
<dbReference type="EMBL" id="VLLN01000017">
    <property type="protein sequence ID" value="TWJ18265.1"/>
    <property type="molecule type" value="Genomic_DNA"/>
</dbReference>
<organism evidence="1 2">
    <name type="scientific">Geobacter argillaceus</name>
    <dbReference type="NCBI Taxonomy" id="345631"/>
    <lineage>
        <taxon>Bacteria</taxon>
        <taxon>Pseudomonadati</taxon>
        <taxon>Thermodesulfobacteriota</taxon>
        <taxon>Desulfuromonadia</taxon>
        <taxon>Geobacterales</taxon>
        <taxon>Geobacteraceae</taxon>
        <taxon>Geobacter</taxon>
    </lineage>
</organism>
<dbReference type="RefSeq" id="WP_145023554.1">
    <property type="nucleotide sequence ID" value="NZ_VLLN01000017.1"/>
</dbReference>
<protein>
    <submittedName>
        <fullName evidence="1">Uncharacterized protein</fullName>
    </submittedName>
</protein>
<dbReference type="AlphaFoldDB" id="A0A562VK85"/>